<evidence type="ECO:0000313" key="1">
    <source>
        <dbReference type="EMBL" id="ORL58813.1"/>
    </source>
</evidence>
<comment type="caution">
    <text evidence="1">The sequence shown here is derived from an EMBL/GenBank/DDBJ whole genome shotgun (WGS) entry which is preliminary data.</text>
</comment>
<evidence type="ECO:0000313" key="2">
    <source>
        <dbReference type="Proteomes" id="UP000193675"/>
    </source>
</evidence>
<gene>
    <name evidence="1" type="ORF">B7H17_25125</name>
</gene>
<dbReference type="Proteomes" id="UP000193675">
    <property type="component" value="Unassembled WGS sequence"/>
</dbReference>
<proteinExistence type="predicted"/>
<dbReference type="RefSeq" id="WP_084850991.1">
    <property type="nucleotide sequence ID" value="NZ_CP143525.1"/>
</dbReference>
<accession>A0A1X0ZJE7</accession>
<dbReference type="OrthoDB" id="7029113at2"/>
<dbReference type="AlphaFoldDB" id="A0A1X0ZJE7"/>
<dbReference type="EMBL" id="NBWC01000049">
    <property type="protein sequence ID" value="ORL58813.1"/>
    <property type="molecule type" value="Genomic_DNA"/>
</dbReference>
<reference evidence="1 2" key="1">
    <citation type="submission" date="2017-04" db="EMBL/GenBank/DDBJ databases">
        <title>Presence of VIM-2 positive Pseudomonas species in chickens and their surrounding environment.</title>
        <authorList>
            <person name="Zhang R."/>
        </authorList>
    </citation>
    <scope>NUCLEOTIDE SEQUENCE [LARGE SCALE GENOMIC DNA]</scope>
    <source>
        <strain evidence="1 2">DZ-C18</strain>
    </source>
</reference>
<organism evidence="1 2">
    <name type="scientific">Pseudomonas putida</name>
    <name type="common">Arthrobacter siderocapsulatus</name>
    <dbReference type="NCBI Taxonomy" id="303"/>
    <lineage>
        <taxon>Bacteria</taxon>
        <taxon>Pseudomonadati</taxon>
        <taxon>Pseudomonadota</taxon>
        <taxon>Gammaproteobacteria</taxon>
        <taxon>Pseudomonadales</taxon>
        <taxon>Pseudomonadaceae</taxon>
        <taxon>Pseudomonas</taxon>
    </lineage>
</organism>
<protein>
    <submittedName>
        <fullName evidence="1">Uncharacterized protein</fullName>
    </submittedName>
</protein>
<sequence>MSAQVHRLAARGFTESNLPALAADVLAWRKNAVLAKDCKLHELAKLCVPMASEGDEYQEAERMVIRFALESAAAK</sequence>
<name>A0A1X0ZJE7_PSEPU</name>